<dbReference type="InterPro" id="IPR053191">
    <property type="entry name" value="DcsG_Biosynth_Enzyme"/>
</dbReference>
<evidence type="ECO:0000313" key="3">
    <source>
        <dbReference type="EMBL" id="GHO56140.1"/>
    </source>
</evidence>
<sequence length="320" mass="35842">MTQLYPLVALATCADDFYRDHDDLVVQQALSRLGVHVDLVCWNDPTYQWERPSLLVVRSVRDYNRQRGAFLHWARRVARQALLLNLLPLLEWNTQRWYLRDLAAQGIPVVPTHWVKPTTAAPPSLAHLLAERGWQEAIIKPVIATGPTGLRLVTRAQESLIQGQAHLDASLAHGAAMMVQPFLPEGEQSVMAICGQITHAVHTPCQLSQEEDEVRNAVAVPLQRDYVAFARDVLSRLSPTLFARVDLLRDTTGRLRLSELHLVAPHLCFQCSSAACDRLARALSRLAHQPSLWRQGHGLSGAKDELLDRHSAAVQHVVIR</sequence>
<protein>
    <submittedName>
        <fullName evidence="3">ATP-grasp domain-containing protein</fullName>
    </submittedName>
</protein>
<dbReference type="Proteomes" id="UP000654345">
    <property type="component" value="Unassembled WGS sequence"/>
</dbReference>
<keyword evidence="4" id="KW-1185">Reference proteome</keyword>
<accession>A0ABQ3UUX8</accession>
<proteinExistence type="predicted"/>
<dbReference type="SUPFAM" id="SSF56059">
    <property type="entry name" value="Glutathione synthetase ATP-binding domain-like"/>
    <property type="match status" value="1"/>
</dbReference>
<dbReference type="EMBL" id="BNJG01000002">
    <property type="protein sequence ID" value="GHO56140.1"/>
    <property type="molecule type" value="Genomic_DNA"/>
</dbReference>
<dbReference type="RefSeq" id="WP_201372709.1">
    <property type="nucleotide sequence ID" value="NZ_BNJG01000002.1"/>
</dbReference>
<dbReference type="InterPro" id="IPR011761">
    <property type="entry name" value="ATP-grasp"/>
</dbReference>
<keyword evidence="1" id="KW-0067">ATP-binding</keyword>
<organism evidence="3 4">
    <name type="scientific">Ktedonobacter robiniae</name>
    <dbReference type="NCBI Taxonomy" id="2778365"/>
    <lineage>
        <taxon>Bacteria</taxon>
        <taxon>Bacillati</taxon>
        <taxon>Chloroflexota</taxon>
        <taxon>Ktedonobacteria</taxon>
        <taxon>Ktedonobacterales</taxon>
        <taxon>Ktedonobacteraceae</taxon>
        <taxon>Ktedonobacter</taxon>
    </lineage>
</organism>
<keyword evidence="1" id="KW-0547">Nucleotide-binding</keyword>
<feature type="domain" description="ATP-grasp" evidence="2">
    <location>
        <begin position="99"/>
        <end position="288"/>
    </location>
</feature>
<dbReference type="PANTHER" id="PTHR39217">
    <property type="match status" value="1"/>
</dbReference>
<name>A0ABQ3UUX8_9CHLR</name>
<comment type="caution">
    <text evidence="3">The sequence shown here is derived from an EMBL/GenBank/DDBJ whole genome shotgun (WGS) entry which is preliminary data.</text>
</comment>
<evidence type="ECO:0000313" key="4">
    <source>
        <dbReference type="Proteomes" id="UP000654345"/>
    </source>
</evidence>
<dbReference type="PANTHER" id="PTHR39217:SF1">
    <property type="entry name" value="GLUTATHIONE SYNTHETASE"/>
    <property type="match status" value="1"/>
</dbReference>
<gene>
    <name evidence="3" type="ORF">KSB_46150</name>
</gene>
<reference evidence="3 4" key="1">
    <citation type="journal article" date="2021" name="Int. J. Syst. Evol. Microbiol.">
        <title>Reticulibacter mediterranei gen. nov., sp. nov., within the new family Reticulibacteraceae fam. nov., and Ktedonospora formicarum gen. nov., sp. nov., Ktedonobacter robiniae sp. nov., Dictyobacter formicarum sp. nov. and Dictyobacter arantiisoli sp. nov., belonging to the class Ktedonobacteria.</title>
        <authorList>
            <person name="Yabe S."/>
            <person name="Zheng Y."/>
            <person name="Wang C.M."/>
            <person name="Sakai Y."/>
            <person name="Abe K."/>
            <person name="Yokota A."/>
            <person name="Donadio S."/>
            <person name="Cavaletti L."/>
            <person name="Monciardini P."/>
        </authorList>
    </citation>
    <scope>NUCLEOTIDE SEQUENCE [LARGE SCALE GENOMIC DNA]</scope>
    <source>
        <strain evidence="3 4">SOSP1-30</strain>
    </source>
</reference>
<evidence type="ECO:0000256" key="1">
    <source>
        <dbReference type="PROSITE-ProRule" id="PRU00409"/>
    </source>
</evidence>
<evidence type="ECO:0000259" key="2">
    <source>
        <dbReference type="PROSITE" id="PS50975"/>
    </source>
</evidence>
<dbReference type="PROSITE" id="PS50975">
    <property type="entry name" value="ATP_GRASP"/>
    <property type="match status" value="1"/>
</dbReference>